<dbReference type="Proteomes" id="UP001057580">
    <property type="component" value="Chromosome"/>
</dbReference>
<feature type="transmembrane region" description="Helical" evidence="1">
    <location>
        <begin position="87"/>
        <end position="104"/>
    </location>
</feature>
<organism evidence="3 4">
    <name type="scientific">Salinirubellus salinus</name>
    <dbReference type="NCBI Taxonomy" id="1364945"/>
    <lineage>
        <taxon>Archaea</taxon>
        <taxon>Methanobacteriati</taxon>
        <taxon>Methanobacteriota</taxon>
        <taxon>Stenosarchaea group</taxon>
        <taxon>Halobacteria</taxon>
        <taxon>Halobacteriales</taxon>
        <taxon>Natronomonadaceae</taxon>
        <taxon>Salinirubellus</taxon>
    </lineage>
</organism>
<accession>A0A9E7R8M2</accession>
<keyword evidence="1" id="KW-1133">Transmembrane helix</keyword>
<evidence type="ECO:0000256" key="1">
    <source>
        <dbReference type="SAM" id="Phobius"/>
    </source>
</evidence>
<dbReference type="GeneID" id="74942770"/>
<evidence type="ECO:0000313" key="3">
    <source>
        <dbReference type="EMBL" id="UWM56620.1"/>
    </source>
</evidence>
<dbReference type="EMBL" id="CP104003">
    <property type="protein sequence ID" value="UWM56620.1"/>
    <property type="molecule type" value="Genomic_DNA"/>
</dbReference>
<dbReference type="RefSeq" id="WP_260643734.1">
    <property type="nucleotide sequence ID" value="NZ_CP104003.1"/>
</dbReference>
<feature type="transmembrane region" description="Helical" evidence="1">
    <location>
        <begin position="125"/>
        <end position="149"/>
    </location>
</feature>
<dbReference type="AlphaFoldDB" id="A0A9E7R8M2"/>
<feature type="transmembrane region" description="Helical" evidence="1">
    <location>
        <begin position="64"/>
        <end position="81"/>
    </location>
</feature>
<name>A0A9E7R8M2_9EURY</name>
<sequence>MDTFALATGDLFSLFGPVDTYLAPYITYVLLGLLVVNMVFRAVEYNQHVSQAEDGGADALTRNAGRVATNFLLVVGSFYYLTVEPHGGMVFSVLFLGVFITDLFEFESRKVEARRGIPIERPKGAIAASFLSLLYIAYQTLFFVIAPVWNGIV</sequence>
<keyword evidence="1" id="KW-0472">Membrane</keyword>
<evidence type="ECO:0000313" key="4">
    <source>
        <dbReference type="Proteomes" id="UP001057580"/>
    </source>
</evidence>
<proteinExistence type="predicted"/>
<dbReference type="InterPro" id="IPR055737">
    <property type="entry name" value="DUF7313"/>
</dbReference>
<protein>
    <recommendedName>
        <fullName evidence="2">DUF7313 domain-containing protein</fullName>
    </recommendedName>
</protein>
<feature type="domain" description="DUF7313" evidence="2">
    <location>
        <begin position="12"/>
        <end position="153"/>
    </location>
</feature>
<keyword evidence="1" id="KW-0812">Transmembrane</keyword>
<evidence type="ECO:0000259" key="2">
    <source>
        <dbReference type="Pfam" id="PF23995"/>
    </source>
</evidence>
<reference evidence="3" key="1">
    <citation type="submission" date="2022-09" db="EMBL/GenBank/DDBJ databases">
        <title>Diverse halophilic archaea isolated from saline environments.</title>
        <authorList>
            <person name="Cui H.-L."/>
        </authorList>
    </citation>
    <scope>NUCLEOTIDE SEQUENCE</scope>
    <source>
        <strain evidence="3">ZS-35-S2</strain>
    </source>
</reference>
<feature type="transmembrane region" description="Helical" evidence="1">
    <location>
        <begin position="22"/>
        <end position="43"/>
    </location>
</feature>
<keyword evidence="4" id="KW-1185">Reference proteome</keyword>
<gene>
    <name evidence="3" type="ORF">N0B31_10070</name>
</gene>
<dbReference type="KEGG" id="ssai:N0B31_10070"/>
<dbReference type="Pfam" id="PF23995">
    <property type="entry name" value="DUF7313"/>
    <property type="match status" value="1"/>
</dbReference>